<dbReference type="SUPFAM" id="SSF47807">
    <property type="entry name" value="5' to 3' exonuclease, C-terminal subdomain"/>
    <property type="match status" value="1"/>
</dbReference>
<organism evidence="4 5">
    <name type="scientific">miscellaneous Crenarchaeota group-1 archaeon SG8-32-1</name>
    <dbReference type="NCBI Taxonomy" id="1685124"/>
    <lineage>
        <taxon>Archaea</taxon>
        <taxon>Candidatus Bathyarchaeota</taxon>
        <taxon>MCG-1</taxon>
    </lineage>
</organism>
<reference evidence="4 5" key="1">
    <citation type="submission" date="2015-06" db="EMBL/GenBank/DDBJ databases">
        <title>New insights into the roles of widespread benthic archaea in carbon and nitrogen cycling.</title>
        <authorList>
            <person name="Lazar C.S."/>
            <person name="Baker B.J."/>
            <person name="Seitz K.W."/>
            <person name="Hyde A.S."/>
            <person name="Dick G.J."/>
            <person name="Hinrichs K.-U."/>
            <person name="Teske A.P."/>
        </authorList>
    </citation>
    <scope>NUCLEOTIDE SEQUENCE [LARGE SCALE GENOMIC DNA]</scope>
    <source>
        <strain evidence="4">SG8-32-1</strain>
    </source>
</reference>
<keyword evidence="2" id="KW-0378">Hydrolase</keyword>
<dbReference type="GO" id="GO:0008409">
    <property type="term" value="F:5'-3' exonuclease activity"/>
    <property type="evidence" value="ECO:0007669"/>
    <property type="project" value="InterPro"/>
</dbReference>
<dbReference type="Gene3D" id="1.10.150.20">
    <property type="entry name" value="5' to 3' exonuclease, C-terminal subdomain"/>
    <property type="match status" value="1"/>
</dbReference>
<feature type="domain" description="5'-3' exonuclease" evidence="3">
    <location>
        <begin position="4"/>
        <end position="259"/>
    </location>
</feature>
<evidence type="ECO:0000259" key="3">
    <source>
        <dbReference type="SMART" id="SM00475"/>
    </source>
</evidence>
<dbReference type="AlphaFoldDB" id="A0A0M0BVB0"/>
<gene>
    <name evidence="4" type="ORF">AC477_02840</name>
</gene>
<accession>A0A0M0BVB0</accession>
<dbReference type="InterPro" id="IPR029060">
    <property type="entry name" value="PIN-like_dom_sf"/>
</dbReference>
<dbReference type="SMART" id="SM00475">
    <property type="entry name" value="53EXOc"/>
    <property type="match status" value="1"/>
</dbReference>
<protein>
    <recommendedName>
        <fullName evidence="3">5'-3' exonuclease domain-containing protein</fullName>
    </recommendedName>
</protein>
<dbReference type="SUPFAM" id="SSF88723">
    <property type="entry name" value="PIN domain-like"/>
    <property type="match status" value="1"/>
</dbReference>
<dbReference type="Proteomes" id="UP000037237">
    <property type="component" value="Unassembled WGS sequence"/>
</dbReference>
<dbReference type="InterPro" id="IPR002421">
    <property type="entry name" value="5-3_exonuclease"/>
</dbReference>
<dbReference type="Pfam" id="PF02739">
    <property type="entry name" value="5_3_exonuc_N"/>
    <property type="match status" value="1"/>
</dbReference>
<keyword evidence="1" id="KW-0540">Nuclease</keyword>
<sequence>MKHKYLILDCNYLAHRAKHVFGDLSDKGSATGVIYGFLLDILRLREEFGTNRFIFCWDSQTSKRKKIYPNYKAKRDYTTKKLTKKEIAFEKAFHLQVEKLRMIYLPTIGFANIFWQEGYESDDIIAMVCKAIVPNLEEGIIVSADHDLYQLLCPNIACYNPRTKEHITATKFTNIFGIKPKQWVKVKAIAGCTSDNVKGIERVGENMAIKYIQGELGENSKAYKNIKAGWKNIVLRNRTLVELPFKGTKPIRLQEDNIIQTGWNKVTKALNMKSIRYRNVV</sequence>
<evidence type="ECO:0000313" key="5">
    <source>
        <dbReference type="Proteomes" id="UP000037237"/>
    </source>
</evidence>
<dbReference type="PANTHER" id="PTHR42646:SF2">
    <property type="entry name" value="5'-3' EXONUCLEASE FAMILY PROTEIN"/>
    <property type="match status" value="1"/>
</dbReference>
<evidence type="ECO:0000313" key="4">
    <source>
        <dbReference type="EMBL" id="KON32542.1"/>
    </source>
</evidence>
<dbReference type="GO" id="GO:0017108">
    <property type="term" value="F:5'-flap endonuclease activity"/>
    <property type="evidence" value="ECO:0007669"/>
    <property type="project" value="InterPro"/>
</dbReference>
<comment type="caution">
    <text evidence="4">The sequence shown here is derived from an EMBL/GenBank/DDBJ whole genome shotgun (WGS) entry which is preliminary data.</text>
</comment>
<dbReference type="InterPro" id="IPR038969">
    <property type="entry name" value="FEN"/>
</dbReference>
<dbReference type="EMBL" id="LFWU01000063">
    <property type="protein sequence ID" value="KON32542.1"/>
    <property type="molecule type" value="Genomic_DNA"/>
</dbReference>
<dbReference type="InterPro" id="IPR036279">
    <property type="entry name" value="5-3_exonuclease_C_sf"/>
</dbReference>
<proteinExistence type="predicted"/>
<dbReference type="InterPro" id="IPR020046">
    <property type="entry name" value="5-3_exonucl_a-hlix_arch_N"/>
</dbReference>
<dbReference type="Gene3D" id="3.40.50.1010">
    <property type="entry name" value="5'-nuclease"/>
    <property type="match status" value="1"/>
</dbReference>
<dbReference type="GO" id="GO:0033567">
    <property type="term" value="P:DNA replication, Okazaki fragment processing"/>
    <property type="evidence" value="ECO:0007669"/>
    <property type="project" value="InterPro"/>
</dbReference>
<evidence type="ECO:0000256" key="1">
    <source>
        <dbReference type="ARBA" id="ARBA00022722"/>
    </source>
</evidence>
<dbReference type="GO" id="GO:0003677">
    <property type="term" value="F:DNA binding"/>
    <property type="evidence" value="ECO:0007669"/>
    <property type="project" value="InterPro"/>
</dbReference>
<name>A0A0M0BVB0_9ARCH</name>
<evidence type="ECO:0000256" key="2">
    <source>
        <dbReference type="ARBA" id="ARBA00022801"/>
    </source>
</evidence>
<dbReference type="PANTHER" id="PTHR42646">
    <property type="entry name" value="FLAP ENDONUCLEASE XNI"/>
    <property type="match status" value="1"/>
</dbReference>